<dbReference type="SMART" id="SM00490">
    <property type="entry name" value="HELICc"/>
    <property type="match status" value="1"/>
</dbReference>
<evidence type="ECO:0000256" key="6">
    <source>
        <dbReference type="ARBA" id="ARBA00022806"/>
    </source>
</evidence>
<dbReference type="PROSITE" id="PS51192">
    <property type="entry name" value="HELICASE_ATP_BIND_1"/>
    <property type="match status" value="1"/>
</dbReference>
<dbReference type="CDD" id="cd04488">
    <property type="entry name" value="RecG_wedge_OBF"/>
    <property type="match status" value="1"/>
</dbReference>
<dbReference type="Pfam" id="PF00271">
    <property type="entry name" value="Helicase_C"/>
    <property type="match status" value="1"/>
</dbReference>
<dbReference type="InterPro" id="IPR033454">
    <property type="entry name" value="RecG_wedge"/>
</dbReference>
<dbReference type="Gene3D" id="2.40.50.140">
    <property type="entry name" value="Nucleic acid-binding proteins"/>
    <property type="match status" value="1"/>
</dbReference>
<evidence type="ECO:0000256" key="12">
    <source>
        <dbReference type="ARBA" id="ARBA00034617"/>
    </source>
</evidence>
<dbReference type="OrthoDB" id="9804325at2"/>
<reference evidence="19" key="1">
    <citation type="submission" date="2016-08" db="EMBL/GenBank/DDBJ databases">
        <authorList>
            <person name="Varghese N."/>
            <person name="Submissions Spin"/>
        </authorList>
    </citation>
    <scope>NUCLEOTIDE SEQUENCE [LARGE SCALE GENOMIC DNA]</scope>
    <source>
        <strain evidence="19">R-53248</strain>
    </source>
</reference>
<comment type="function">
    <text evidence="15">Plays a critical role in recombination and DNA repair. Helps process Holliday junction intermediates to mature products by catalyzing branch migration. Has replication fork regression activity, unwinds stalled or blocked replication forks to make a HJ that can be resolved. Has a DNA unwinding activity characteristic of a DNA helicase with 3'-5' polarity.</text>
</comment>
<dbReference type="InterPro" id="IPR004609">
    <property type="entry name" value="ATP-dep_DNA_helicase_RecG"/>
</dbReference>
<keyword evidence="5 15" id="KW-0378">Hydrolase</keyword>
<gene>
    <name evidence="18" type="ORF">GA0061081_10124</name>
</gene>
<keyword evidence="9 15" id="KW-0233">DNA recombination</keyword>
<dbReference type="InterPro" id="IPR045562">
    <property type="entry name" value="RecG_dom3_C"/>
</dbReference>
<evidence type="ECO:0000256" key="15">
    <source>
        <dbReference type="RuleBase" id="RU363016"/>
    </source>
</evidence>
<dbReference type="EC" id="5.6.2.4" evidence="13 15"/>
<dbReference type="PROSITE" id="PS51194">
    <property type="entry name" value="HELICASE_CTER"/>
    <property type="match status" value="1"/>
</dbReference>
<dbReference type="RefSeq" id="WP_091345924.1">
    <property type="nucleotide sequence ID" value="NZ_FMAQ01000001.1"/>
</dbReference>
<keyword evidence="7 15" id="KW-0067">ATP-binding</keyword>
<evidence type="ECO:0000256" key="2">
    <source>
        <dbReference type="ARBA" id="ARBA00017846"/>
    </source>
</evidence>
<evidence type="ECO:0000256" key="11">
    <source>
        <dbReference type="ARBA" id="ARBA00023235"/>
    </source>
</evidence>
<keyword evidence="19" id="KW-1185">Reference proteome</keyword>
<proteinExistence type="inferred from homology"/>
<feature type="domain" description="Helicase C-terminal" evidence="17">
    <location>
        <begin position="486"/>
        <end position="632"/>
    </location>
</feature>
<evidence type="ECO:0000313" key="18">
    <source>
        <dbReference type="EMBL" id="SCB71817.1"/>
    </source>
</evidence>
<dbReference type="InterPro" id="IPR011545">
    <property type="entry name" value="DEAD/DEAH_box_helicase_dom"/>
</dbReference>
<dbReference type="InterPro" id="IPR014001">
    <property type="entry name" value="Helicase_ATP-bd"/>
</dbReference>
<comment type="catalytic activity">
    <reaction evidence="12 15">
        <text>Couples ATP hydrolysis with the unwinding of duplex DNA by translocating in the 3'-5' direction.</text>
        <dbReference type="EC" id="5.6.2.4"/>
    </reaction>
</comment>
<evidence type="ECO:0000259" key="17">
    <source>
        <dbReference type="PROSITE" id="PS51194"/>
    </source>
</evidence>
<dbReference type="SMART" id="SM00487">
    <property type="entry name" value="DEXDc"/>
    <property type="match status" value="1"/>
</dbReference>
<sequence length="697" mass="78739">MINRFLDHLPLIKLMGIGASLEKKFNTLGIYTAKDLLLHFPLRYEDRTSSCAIGDAVIGEFTTIEGVIVKSEVTFSRRKMLVCYVQDHSGIALLRFMHFTAGMKASLIKGKWVSAYGEIKRGKNHLEIIHPQFKLKTNRDDKNTTLNDDQEKYTPIYSTTYGLSQTVIRRSIMTALLFLKNNPPDEILPPQLACHFLSALDCLNTIHNPPIDTQIAQLESGEHPAIKRFIFEELLAYHLSMLMIKKHNQNQQSHQFFPNQRLIKPFLSSLLFTPTRAQQRVVQDIYQDMTKPVPMMRLVQGDVGSGKTLVAALAALNAIENGNQVVLMAPTEILAEQHYHNFKQWFDPLGISVDWLSGSLTAKNKRQRYERILNGEITMLIGTHAVFVDKVQFNSLGLVIIDEQHRFGVNQRLSLWEKGIKDHLYPHQLIMTATPIPRTLAMTVYADLDVSVIDELPPGRTPITTVVIPNTRRDEIIERVNQACLDNRQVYWVCTLVEESETLDAQAAEMLVAELQARLPHLSIALVHGKMKSDLKQSVMQDFKAGKIQLLVATTVIEVGVDVPNASLMIIENAERLGLAQLHQLRGRVGRGSAVSHCVLMYQAPLSKIAQARMKVMRESNDGFVIAQKDLELRGGGEILGTRQMGMANFKVVDLIRDQHLISEVQQASYDIQKNYPQSAVQLVDCWLPNREKYINA</sequence>
<dbReference type="InterPro" id="IPR047112">
    <property type="entry name" value="RecG/Mfd"/>
</dbReference>
<dbReference type="Gene3D" id="3.40.50.300">
    <property type="entry name" value="P-loop containing nucleotide triphosphate hydrolases"/>
    <property type="match status" value="2"/>
</dbReference>
<comment type="similarity">
    <text evidence="1 15">Belongs to the helicase family. RecG subfamily.</text>
</comment>
<evidence type="ECO:0000256" key="14">
    <source>
        <dbReference type="ARBA" id="ARBA00048988"/>
    </source>
</evidence>
<evidence type="ECO:0000313" key="19">
    <source>
        <dbReference type="Proteomes" id="UP000199670"/>
    </source>
</evidence>
<dbReference type="GO" id="GO:0043138">
    <property type="term" value="F:3'-5' DNA helicase activity"/>
    <property type="evidence" value="ECO:0007669"/>
    <property type="project" value="UniProtKB-EC"/>
</dbReference>
<dbReference type="InterPro" id="IPR027417">
    <property type="entry name" value="P-loop_NTPase"/>
</dbReference>
<keyword evidence="6 15" id="KW-0347">Helicase</keyword>
<dbReference type="Proteomes" id="UP000199670">
    <property type="component" value="Unassembled WGS sequence"/>
</dbReference>
<evidence type="ECO:0000259" key="16">
    <source>
        <dbReference type="PROSITE" id="PS51192"/>
    </source>
</evidence>
<dbReference type="Gene3D" id="1.10.150.20">
    <property type="entry name" value="5' to 3' exonuclease, C-terminal subdomain"/>
    <property type="match status" value="1"/>
</dbReference>
<dbReference type="NCBIfam" id="TIGR00643">
    <property type="entry name" value="recG"/>
    <property type="match status" value="1"/>
</dbReference>
<accession>A0A1C3YNY7</accession>
<organism evidence="18 19">
    <name type="scientific">Gilliamella bombicola</name>
    <dbReference type="NCBI Taxonomy" id="1798182"/>
    <lineage>
        <taxon>Bacteria</taxon>
        <taxon>Pseudomonadati</taxon>
        <taxon>Pseudomonadota</taxon>
        <taxon>Gammaproteobacteria</taxon>
        <taxon>Orbales</taxon>
        <taxon>Orbaceae</taxon>
        <taxon>Gilliamella</taxon>
    </lineage>
</organism>
<dbReference type="GO" id="GO:0006281">
    <property type="term" value="P:DNA repair"/>
    <property type="evidence" value="ECO:0007669"/>
    <property type="project" value="UniProtKB-UniRule"/>
</dbReference>
<dbReference type="InterPro" id="IPR012340">
    <property type="entry name" value="NA-bd_OB-fold"/>
</dbReference>
<dbReference type="FunFam" id="3.40.50.300:FF:000391">
    <property type="entry name" value="ATP-dependent DNA helicase RecG"/>
    <property type="match status" value="1"/>
</dbReference>
<dbReference type="CDD" id="cd17992">
    <property type="entry name" value="DEXHc_RecG"/>
    <property type="match status" value="1"/>
</dbReference>
<evidence type="ECO:0000256" key="5">
    <source>
        <dbReference type="ARBA" id="ARBA00022801"/>
    </source>
</evidence>
<dbReference type="GO" id="GO:0016887">
    <property type="term" value="F:ATP hydrolysis activity"/>
    <property type="evidence" value="ECO:0007669"/>
    <property type="project" value="RHEA"/>
</dbReference>
<dbReference type="GO" id="GO:0003677">
    <property type="term" value="F:DNA binding"/>
    <property type="evidence" value="ECO:0007669"/>
    <property type="project" value="UniProtKB-KW"/>
</dbReference>
<keyword evidence="11" id="KW-0413">Isomerase</keyword>
<evidence type="ECO:0000256" key="10">
    <source>
        <dbReference type="ARBA" id="ARBA00023204"/>
    </source>
</evidence>
<dbReference type="SUPFAM" id="SSF52540">
    <property type="entry name" value="P-loop containing nucleoside triphosphate hydrolases"/>
    <property type="match status" value="2"/>
</dbReference>
<dbReference type="GO" id="GO:0005524">
    <property type="term" value="F:ATP binding"/>
    <property type="evidence" value="ECO:0007669"/>
    <property type="project" value="UniProtKB-KW"/>
</dbReference>
<dbReference type="Pfam" id="PF17191">
    <property type="entry name" value="RecG_wedge"/>
    <property type="match status" value="1"/>
</dbReference>
<dbReference type="NCBIfam" id="NF008168">
    <property type="entry name" value="PRK10917.2-2"/>
    <property type="match status" value="1"/>
</dbReference>
<keyword evidence="4 15" id="KW-0227">DNA damage</keyword>
<dbReference type="NCBIfam" id="NF008163">
    <property type="entry name" value="PRK10917.1-1"/>
    <property type="match status" value="1"/>
</dbReference>
<comment type="catalytic activity">
    <reaction evidence="14 15">
        <text>ATP + H2O = ADP + phosphate + H(+)</text>
        <dbReference type="Rhea" id="RHEA:13065"/>
        <dbReference type="ChEBI" id="CHEBI:15377"/>
        <dbReference type="ChEBI" id="CHEBI:15378"/>
        <dbReference type="ChEBI" id="CHEBI:30616"/>
        <dbReference type="ChEBI" id="CHEBI:43474"/>
        <dbReference type="ChEBI" id="CHEBI:456216"/>
        <dbReference type="EC" id="5.6.2.4"/>
    </reaction>
</comment>
<dbReference type="Pfam" id="PF00270">
    <property type="entry name" value="DEAD"/>
    <property type="match status" value="1"/>
</dbReference>
<dbReference type="GO" id="GO:0006310">
    <property type="term" value="P:DNA recombination"/>
    <property type="evidence" value="ECO:0007669"/>
    <property type="project" value="UniProtKB-UniRule"/>
</dbReference>
<dbReference type="SUPFAM" id="SSF50249">
    <property type="entry name" value="Nucleic acid-binding proteins"/>
    <property type="match status" value="1"/>
</dbReference>
<evidence type="ECO:0000256" key="3">
    <source>
        <dbReference type="ARBA" id="ARBA00022741"/>
    </source>
</evidence>
<name>A0A1C3YNY7_9GAMM</name>
<dbReference type="PANTHER" id="PTHR47964:SF1">
    <property type="entry name" value="ATP-DEPENDENT DNA HELICASE HOMOLOG RECG, CHLOROPLASTIC"/>
    <property type="match status" value="1"/>
</dbReference>
<dbReference type="InterPro" id="IPR001650">
    <property type="entry name" value="Helicase_C-like"/>
</dbReference>
<evidence type="ECO:0000256" key="7">
    <source>
        <dbReference type="ARBA" id="ARBA00022840"/>
    </source>
</evidence>
<evidence type="ECO:0000256" key="1">
    <source>
        <dbReference type="ARBA" id="ARBA00007504"/>
    </source>
</evidence>
<dbReference type="NCBIfam" id="NF008165">
    <property type="entry name" value="PRK10917.1-3"/>
    <property type="match status" value="1"/>
</dbReference>
<evidence type="ECO:0000256" key="9">
    <source>
        <dbReference type="ARBA" id="ARBA00023172"/>
    </source>
</evidence>
<keyword evidence="10 15" id="KW-0234">DNA repair</keyword>
<dbReference type="EMBL" id="FMAQ01000001">
    <property type="protein sequence ID" value="SCB71817.1"/>
    <property type="molecule type" value="Genomic_DNA"/>
</dbReference>
<keyword evidence="3 15" id="KW-0547">Nucleotide-binding</keyword>
<evidence type="ECO:0000256" key="4">
    <source>
        <dbReference type="ARBA" id="ARBA00022763"/>
    </source>
</evidence>
<feature type="domain" description="Helicase ATP-binding" evidence="16">
    <location>
        <begin position="288"/>
        <end position="453"/>
    </location>
</feature>
<dbReference type="Pfam" id="PF19833">
    <property type="entry name" value="RecG_dom3_C"/>
    <property type="match status" value="1"/>
</dbReference>
<dbReference type="AlphaFoldDB" id="A0A1C3YNY7"/>
<dbReference type="PANTHER" id="PTHR47964">
    <property type="entry name" value="ATP-DEPENDENT DNA HELICASE HOMOLOG RECG, CHLOROPLASTIC"/>
    <property type="match status" value="1"/>
</dbReference>
<protein>
    <recommendedName>
        <fullName evidence="2 15">ATP-dependent DNA helicase RecG</fullName>
        <ecNumber evidence="13 15">5.6.2.4</ecNumber>
    </recommendedName>
</protein>
<evidence type="ECO:0000256" key="13">
    <source>
        <dbReference type="ARBA" id="ARBA00034808"/>
    </source>
</evidence>
<dbReference type="STRING" id="1798182.GA0061081_10124"/>
<keyword evidence="8" id="KW-0238">DNA-binding</keyword>
<evidence type="ECO:0000256" key="8">
    <source>
        <dbReference type="ARBA" id="ARBA00023125"/>
    </source>
</evidence>